<dbReference type="Proteomes" id="UP000790709">
    <property type="component" value="Unassembled WGS sequence"/>
</dbReference>
<organism evidence="1 2">
    <name type="scientific">Leucogyrophana mollusca</name>
    <dbReference type="NCBI Taxonomy" id="85980"/>
    <lineage>
        <taxon>Eukaryota</taxon>
        <taxon>Fungi</taxon>
        <taxon>Dikarya</taxon>
        <taxon>Basidiomycota</taxon>
        <taxon>Agaricomycotina</taxon>
        <taxon>Agaricomycetes</taxon>
        <taxon>Agaricomycetidae</taxon>
        <taxon>Boletales</taxon>
        <taxon>Boletales incertae sedis</taxon>
        <taxon>Leucogyrophana</taxon>
    </lineage>
</organism>
<protein>
    <submittedName>
        <fullName evidence="1">Uncharacterized protein</fullName>
    </submittedName>
</protein>
<name>A0ACB8BWK7_9AGAM</name>
<dbReference type="EMBL" id="MU266340">
    <property type="protein sequence ID" value="KAH7929540.1"/>
    <property type="molecule type" value="Genomic_DNA"/>
</dbReference>
<comment type="caution">
    <text evidence="1">The sequence shown here is derived from an EMBL/GenBank/DDBJ whole genome shotgun (WGS) entry which is preliminary data.</text>
</comment>
<evidence type="ECO:0000313" key="2">
    <source>
        <dbReference type="Proteomes" id="UP000790709"/>
    </source>
</evidence>
<accession>A0ACB8BWK7</accession>
<gene>
    <name evidence="1" type="ORF">BV22DRAFT_1029392</name>
</gene>
<sequence length="153" mass="16693">MSFNLTVLIALLSVVAGAVAESGIQTLPCKQPLQHKKGATWTFQSWTDTKCRSHATDYISFYLPDTKSAKSGCHRLEHTGGKIGSFLLGCVATRHYDVYVELYKDSNCKERAGSTAHKIHGGNSRTGGNLPWEAGFENARSIIVGSDTKFEVL</sequence>
<keyword evidence="2" id="KW-1185">Reference proteome</keyword>
<evidence type="ECO:0000313" key="1">
    <source>
        <dbReference type="EMBL" id="KAH7929540.1"/>
    </source>
</evidence>
<proteinExistence type="predicted"/>
<reference evidence="1" key="1">
    <citation type="journal article" date="2021" name="New Phytol.">
        <title>Evolutionary innovations through gain and loss of genes in the ectomycorrhizal Boletales.</title>
        <authorList>
            <person name="Wu G."/>
            <person name="Miyauchi S."/>
            <person name="Morin E."/>
            <person name="Kuo A."/>
            <person name="Drula E."/>
            <person name="Varga T."/>
            <person name="Kohler A."/>
            <person name="Feng B."/>
            <person name="Cao Y."/>
            <person name="Lipzen A."/>
            <person name="Daum C."/>
            <person name="Hundley H."/>
            <person name="Pangilinan J."/>
            <person name="Johnson J."/>
            <person name="Barry K."/>
            <person name="LaButti K."/>
            <person name="Ng V."/>
            <person name="Ahrendt S."/>
            <person name="Min B."/>
            <person name="Choi I.G."/>
            <person name="Park H."/>
            <person name="Plett J.M."/>
            <person name="Magnuson J."/>
            <person name="Spatafora J.W."/>
            <person name="Nagy L.G."/>
            <person name="Henrissat B."/>
            <person name="Grigoriev I.V."/>
            <person name="Yang Z.L."/>
            <person name="Xu J."/>
            <person name="Martin F.M."/>
        </authorList>
    </citation>
    <scope>NUCLEOTIDE SEQUENCE</scope>
    <source>
        <strain evidence="1">KUC20120723A-06</strain>
    </source>
</reference>